<feature type="compositionally biased region" description="Acidic residues" evidence="8">
    <location>
        <begin position="958"/>
        <end position="967"/>
    </location>
</feature>
<dbReference type="Gene3D" id="2.60.40.10">
    <property type="entry name" value="Immunoglobulins"/>
    <property type="match status" value="6"/>
</dbReference>
<feature type="compositionally biased region" description="Polar residues" evidence="8">
    <location>
        <begin position="1023"/>
        <end position="1034"/>
    </location>
</feature>
<evidence type="ECO:0000256" key="4">
    <source>
        <dbReference type="ARBA" id="ARBA00023136"/>
    </source>
</evidence>
<evidence type="ECO:0000313" key="13">
    <source>
        <dbReference type="Proteomes" id="UP001307889"/>
    </source>
</evidence>
<name>A0ABN7AFS9_9HEMI</name>
<feature type="domain" description="Fibronectin type-III" evidence="11">
    <location>
        <begin position="751"/>
        <end position="854"/>
    </location>
</feature>
<feature type="compositionally biased region" description="Polar residues" evidence="8">
    <location>
        <begin position="968"/>
        <end position="995"/>
    </location>
</feature>
<keyword evidence="7" id="KW-0325">Glycoprotein</keyword>
<sequence>MEVPHCSYLLTLLSALMNYVAAEIQTCGPGVGLYGVTIPRGDIYVQYGNLLEIYCSLTRSKDDHHGRKYNSSNLFFSYDNDPVESNYVTIVNETTIKLEMEPPRWKKLMHCSLRLDDGTMPLVCLNYVFVGDKPQPLENFNCVSHNWESLNCSWTRKPNFIPTQYNVSFTLKKTNYKYHFPCPGPTDNNYCLWNASSIPTYRVPYTHYYFLIKGTNVLGEVTQNFTLDHFASVLPSKPVNLSVIESTCESLTITWAVPVALHNFPPGLSHKIMYQSKYDNINSWQTIYPDVSSRSSLVVYNITGLKYAHTLYDIRVMIKPTIADKSKWSAPATTTFHTNATVPGAPPRTAVGGFEIRNPTADSREVYIYWQQIPKYLQNGDNFEYKIVNVIEFTPNGPQVSPVVSTVVTKTYAQYSNLSHNRYQFSIVSSNNIGYSLDYSNLTVPEKEKTLPEPAHFIKSSYDHGIWELNWKLDSSVTSYTIFWCDNKMDRPYECQGFLNWTEVYVGKDIKGETAVINVTLPVDKVYQIALSANSNSLSSSGMVWAYCTLLSGKVSSKLKNMWINNIGPDFMEVNWMFDCLRIHEGFQLHYCPIRDPETPTCKEPEKTIAIKGNAVDSHAAIHGLKPYTTYAVYFVTMQNIPLSKMLLNTTLEAAPDSPPKHIKHSDVTNSSMVLSWDRPTSLNGVLRHYILYWNNNSTKVENQSATVQYKLTSLQGYTDYLIKVQACTTACSANSSVILVKTQTGVPGYVDAPLVRFSDKTEYNMVVTWNAPREPGGDILHYDVHVKLTDGNSILKEKHYESKSLKLEIPTRECQAAGGPKYYIIQVRAVNQDEHGLLYGPWSIPGEGNCVPGLPNLPMMVLLFAVGILALLAICISVVYVIRYVCMRCKAMQNVGVKLPPTLELNNVFKDKSPMDIQMATHVCPPPLKPLDMKIIPPPDQQLLLDKKNKDEGQESSTEDCEESGGDQESSGCGSGHESVSSSITAGTHITDSGTEADERPSTPDVFGETHGRKNGPDLRSRGTSVGTNNTSVGSGGEGYSRVAPAPPTNGGYVTVASASRGYVSHPPLWSKGYVTVGPQINTMNTTCE</sequence>
<accession>A0ABN7AFS9</accession>
<keyword evidence="3 9" id="KW-1133">Transmembrane helix</keyword>
<evidence type="ECO:0000256" key="9">
    <source>
        <dbReference type="SAM" id="Phobius"/>
    </source>
</evidence>
<evidence type="ECO:0000256" key="6">
    <source>
        <dbReference type="ARBA" id="ARBA00023170"/>
    </source>
</evidence>
<proteinExistence type="predicted"/>
<dbReference type="Pfam" id="PF00041">
    <property type="entry name" value="fn3"/>
    <property type="match status" value="1"/>
</dbReference>
<evidence type="ECO:0000256" key="1">
    <source>
        <dbReference type="ARBA" id="ARBA00004479"/>
    </source>
</evidence>
<keyword evidence="6" id="KW-0675">Receptor</keyword>
<protein>
    <submittedName>
        <fullName evidence="12">FN3</fullName>
    </submittedName>
</protein>
<evidence type="ECO:0000256" key="10">
    <source>
        <dbReference type="SAM" id="SignalP"/>
    </source>
</evidence>
<dbReference type="CDD" id="cd00063">
    <property type="entry name" value="FN3"/>
    <property type="match status" value="3"/>
</dbReference>
<evidence type="ECO:0000256" key="3">
    <source>
        <dbReference type="ARBA" id="ARBA00022989"/>
    </source>
</evidence>
<dbReference type="EMBL" id="AP028910">
    <property type="protein sequence ID" value="BES90107.1"/>
    <property type="molecule type" value="Genomic_DNA"/>
</dbReference>
<keyword evidence="5" id="KW-1015">Disulfide bond</keyword>
<evidence type="ECO:0000256" key="8">
    <source>
        <dbReference type="SAM" id="MobiDB-lite"/>
    </source>
</evidence>
<evidence type="ECO:0000256" key="2">
    <source>
        <dbReference type="ARBA" id="ARBA00022692"/>
    </source>
</evidence>
<feature type="region of interest" description="Disordered" evidence="8">
    <location>
        <begin position="950"/>
        <end position="1046"/>
    </location>
</feature>
<keyword evidence="10" id="KW-0732">Signal</keyword>
<feature type="compositionally biased region" description="Basic and acidic residues" evidence="8">
    <location>
        <begin position="998"/>
        <end position="1022"/>
    </location>
</feature>
<reference evidence="12 13" key="1">
    <citation type="submission" date="2023-09" db="EMBL/GenBank/DDBJ databases">
        <title>Nesidiocoris tenuis whole genome shotgun sequence.</title>
        <authorList>
            <person name="Shibata T."/>
            <person name="Shimoda M."/>
            <person name="Kobayashi T."/>
            <person name="Uehara T."/>
        </authorList>
    </citation>
    <scope>NUCLEOTIDE SEQUENCE [LARGE SCALE GENOMIC DNA]</scope>
    <source>
        <strain evidence="12 13">Japan</strain>
    </source>
</reference>
<comment type="subcellular location">
    <subcellularLocation>
        <location evidence="1">Membrane</location>
        <topology evidence="1">Single-pass type I membrane protein</topology>
    </subcellularLocation>
</comment>
<dbReference type="PROSITE" id="PS50853">
    <property type="entry name" value="FN3"/>
    <property type="match status" value="3"/>
</dbReference>
<keyword evidence="13" id="KW-1185">Reference proteome</keyword>
<feature type="signal peptide" evidence="10">
    <location>
        <begin position="1"/>
        <end position="22"/>
    </location>
</feature>
<feature type="chain" id="PRO_5046497768" evidence="10">
    <location>
        <begin position="23"/>
        <end position="1090"/>
    </location>
</feature>
<feature type="transmembrane region" description="Helical" evidence="9">
    <location>
        <begin position="860"/>
        <end position="883"/>
    </location>
</feature>
<evidence type="ECO:0000256" key="5">
    <source>
        <dbReference type="ARBA" id="ARBA00023157"/>
    </source>
</evidence>
<dbReference type="InterPro" id="IPR013783">
    <property type="entry name" value="Ig-like_fold"/>
</dbReference>
<keyword evidence="4 9" id="KW-0472">Membrane</keyword>
<feature type="domain" description="Fibronectin type-III" evidence="11">
    <location>
        <begin position="237"/>
        <end position="341"/>
    </location>
</feature>
<dbReference type="PANTHER" id="PTHR23037:SF35">
    <property type="entry name" value="FIBRONECTIN TYPE-III DOMAIN-CONTAINING PROTEIN"/>
    <property type="match status" value="1"/>
</dbReference>
<dbReference type="SMART" id="SM00060">
    <property type="entry name" value="FN3"/>
    <property type="match status" value="5"/>
</dbReference>
<evidence type="ECO:0000256" key="7">
    <source>
        <dbReference type="ARBA" id="ARBA00023180"/>
    </source>
</evidence>
<keyword evidence="2 9" id="KW-0812">Transmembrane</keyword>
<dbReference type="InterPro" id="IPR036116">
    <property type="entry name" value="FN3_sf"/>
</dbReference>
<feature type="domain" description="Fibronectin type-III" evidence="11">
    <location>
        <begin position="659"/>
        <end position="746"/>
    </location>
</feature>
<evidence type="ECO:0000313" key="12">
    <source>
        <dbReference type="EMBL" id="BES90107.1"/>
    </source>
</evidence>
<evidence type="ECO:0000259" key="11">
    <source>
        <dbReference type="PROSITE" id="PS50853"/>
    </source>
</evidence>
<dbReference type="PANTHER" id="PTHR23037">
    <property type="entry name" value="CYTOKINE RECEPTOR"/>
    <property type="match status" value="1"/>
</dbReference>
<organism evidence="12 13">
    <name type="scientific">Nesidiocoris tenuis</name>
    <dbReference type="NCBI Taxonomy" id="355587"/>
    <lineage>
        <taxon>Eukaryota</taxon>
        <taxon>Metazoa</taxon>
        <taxon>Ecdysozoa</taxon>
        <taxon>Arthropoda</taxon>
        <taxon>Hexapoda</taxon>
        <taxon>Insecta</taxon>
        <taxon>Pterygota</taxon>
        <taxon>Neoptera</taxon>
        <taxon>Paraneoptera</taxon>
        <taxon>Hemiptera</taxon>
        <taxon>Heteroptera</taxon>
        <taxon>Panheteroptera</taxon>
        <taxon>Cimicomorpha</taxon>
        <taxon>Miridae</taxon>
        <taxon>Dicyphina</taxon>
        <taxon>Nesidiocoris</taxon>
    </lineage>
</organism>
<dbReference type="SUPFAM" id="SSF49265">
    <property type="entry name" value="Fibronectin type III"/>
    <property type="match status" value="4"/>
</dbReference>
<dbReference type="InterPro" id="IPR003961">
    <property type="entry name" value="FN3_dom"/>
</dbReference>
<dbReference type="Proteomes" id="UP001307889">
    <property type="component" value="Chromosome 2"/>
</dbReference>
<gene>
    <name evidence="12" type="ORF">NTJ_02914</name>
</gene>